<keyword evidence="1" id="KW-1133">Transmembrane helix</keyword>
<dbReference type="RefSeq" id="WP_093922428.1">
    <property type="nucleotide sequence ID" value="NZ_FOMW01000002.1"/>
</dbReference>
<dbReference type="Pfam" id="PF00487">
    <property type="entry name" value="FA_desaturase"/>
    <property type="match status" value="1"/>
</dbReference>
<feature type="domain" description="Fatty acid desaturase" evidence="2">
    <location>
        <begin position="50"/>
        <end position="286"/>
    </location>
</feature>
<reference evidence="3 4" key="1">
    <citation type="submission" date="2016-10" db="EMBL/GenBank/DDBJ databases">
        <authorList>
            <person name="de Groot N.N."/>
        </authorList>
    </citation>
    <scope>NUCLEOTIDE SEQUENCE [LARGE SCALE GENOMIC DNA]</scope>
    <source>
        <strain evidence="3 4">DSM 11443</strain>
    </source>
</reference>
<evidence type="ECO:0000313" key="4">
    <source>
        <dbReference type="Proteomes" id="UP000198977"/>
    </source>
</evidence>
<dbReference type="InterPro" id="IPR005804">
    <property type="entry name" value="FA_desaturase_dom"/>
</dbReference>
<dbReference type="GO" id="GO:0042284">
    <property type="term" value="F:sphingolipid delta-4 desaturase activity"/>
    <property type="evidence" value="ECO:0007669"/>
    <property type="project" value="TreeGrafter"/>
</dbReference>
<name>A0A1I1US40_9RHOB</name>
<dbReference type="Proteomes" id="UP000198977">
    <property type="component" value="Unassembled WGS sequence"/>
</dbReference>
<dbReference type="OrthoDB" id="9792534at2"/>
<evidence type="ECO:0000313" key="3">
    <source>
        <dbReference type="EMBL" id="SFD72488.1"/>
    </source>
</evidence>
<evidence type="ECO:0000256" key="1">
    <source>
        <dbReference type="SAM" id="Phobius"/>
    </source>
</evidence>
<dbReference type="AlphaFoldDB" id="A0A1I1US40"/>
<keyword evidence="1" id="KW-0472">Membrane</keyword>
<dbReference type="PANTHER" id="PTHR12879:SF8">
    <property type="entry name" value="SPHINGOLIPID DELTA(4)-DESATURASE DES1"/>
    <property type="match status" value="1"/>
</dbReference>
<keyword evidence="1" id="KW-0812">Transmembrane</keyword>
<dbReference type="PANTHER" id="PTHR12879">
    <property type="entry name" value="SPHINGOLIPID DELTA 4 DESATURASE/C-4 HYDROXYLASE PROTEIN DES2"/>
    <property type="match status" value="1"/>
</dbReference>
<proteinExistence type="predicted"/>
<keyword evidence="4" id="KW-1185">Reference proteome</keyword>
<feature type="transmembrane region" description="Helical" evidence="1">
    <location>
        <begin position="50"/>
        <end position="68"/>
    </location>
</feature>
<feature type="transmembrane region" description="Helical" evidence="1">
    <location>
        <begin position="24"/>
        <end position="44"/>
    </location>
</feature>
<dbReference type="STRING" id="74348.SAMN04488523_102190"/>
<sequence>MNHAQFIATLPPERKAALLAQSKIRGLVHLAAHLGILAAMAAYITVQAPLWPLMLLPYGITMVFLFTLSHECTHKTPFAQTGLSDIVGHAVSPLIALPFTWFRYYHLAHHKFTNDPARDPEIAGHPRPTTWPEYLVYLSGWGYWAGNAKLLWHHAQGRITAPYLPSRKHPAMRRDASILLALYGFAAISLLFSPLVFWLWLLPALIGQPFLRLYLLAEHGHCPPVANMLENTRTTLTNRLLRFLAWNMPYHAEHHAMPMVPFHALPSLHAEIASHLKSVSPSYRSFTKIYAQSLKR</sequence>
<dbReference type="EMBL" id="FOMW01000002">
    <property type="protein sequence ID" value="SFD72488.1"/>
    <property type="molecule type" value="Genomic_DNA"/>
</dbReference>
<dbReference type="GO" id="GO:0046513">
    <property type="term" value="P:ceramide biosynthetic process"/>
    <property type="evidence" value="ECO:0007669"/>
    <property type="project" value="TreeGrafter"/>
</dbReference>
<feature type="transmembrane region" description="Helical" evidence="1">
    <location>
        <begin position="176"/>
        <end position="201"/>
    </location>
</feature>
<accession>A0A1I1US40</accession>
<evidence type="ECO:0000259" key="2">
    <source>
        <dbReference type="Pfam" id="PF00487"/>
    </source>
</evidence>
<protein>
    <submittedName>
        <fullName evidence="3">Fatty acid desaturase</fullName>
    </submittedName>
</protein>
<dbReference type="GO" id="GO:0016020">
    <property type="term" value="C:membrane"/>
    <property type="evidence" value="ECO:0007669"/>
    <property type="project" value="GOC"/>
</dbReference>
<organism evidence="3 4">
    <name type="scientific">Sulfitobacter brevis</name>
    <dbReference type="NCBI Taxonomy" id="74348"/>
    <lineage>
        <taxon>Bacteria</taxon>
        <taxon>Pseudomonadati</taxon>
        <taxon>Pseudomonadota</taxon>
        <taxon>Alphaproteobacteria</taxon>
        <taxon>Rhodobacterales</taxon>
        <taxon>Roseobacteraceae</taxon>
        <taxon>Sulfitobacter</taxon>
    </lineage>
</organism>
<gene>
    <name evidence="3" type="ORF">SAMN04488523_102190</name>
</gene>